<proteinExistence type="predicted"/>
<dbReference type="Pfam" id="PF00076">
    <property type="entry name" value="RRM_1"/>
    <property type="match status" value="1"/>
</dbReference>
<accession>A0A699ITC2</accession>
<dbReference type="EMBL" id="BKCJ010329835">
    <property type="protein sequence ID" value="GEZ83370.1"/>
    <property type="molecule type" value="Genomic_DNA"/>
</dbReference>
<dbReference type="PROSITE" id="PS50102">
    <property type="entry name" value="RRM"/>
    <property type="match status" value="1"/>
</dbReference>
<dbReference type="CDD" id="cd00590">
    <property type="entry name" value="RRM_SF"/>
    <property type="match status" value="1"/>
</dbReference>
<dbReference type="GO" id="GO:0003723">
    <property type="term" value="F:RNA binding"/>
    <property type="evidence" value="ECO:0007669"/>
    <property type="project" value="UniProtKB-UniRule"/>
</dbReference>
<name>A0A699ITC2_TANCI</name>
<comment type="caution">
    <text evidence="3">The sequence shown here is derived from an EMBL/GenBank/DDBJ whole genome shotgun (WGS) entry which is preliminary data.</text>
</comment>
<sequence>MNCVREKVRLGHLGSRRRYNGKQLGSNYIGGKRNSTVSFMFFNFPKEWGMGRMWMIFKRYGTVFDMFMVKRRLRNGKRYGFVRFKHVNDAEYLLGQLKRIKLGEECLKVFVAYDGRNNGNMEMGEGHVRRDVTPPNLGRSEILNIRGRYFID</sequence>
<reference evidence="3" key="1">
    <citation type="journal article" date="2019" name="Sci. Rep.">
        <title>Draft genome of Tanacetum cinerariifolium, the natural source of mosquito coil.</title>
        <authorList>
            <person name="Yamashiro T."/>
            <person name="Shiraishi A."/>
            <person name="Satake H."/>
            <person name="Nakayama K."/>
        </authorList>
    </citation>
    <scope>NUCLEOTIDE SEQUENCE</scope>
</reference>
<keyword evidence="1" id="KW-0694">RNA-binding</keyword>
<dbReference type="InterPro" id="IPR000504">
    <property type="entry name" value="RRM_dom"/>
</dbReference>
<feature type="domain" description="RRM" evidence="2">
    <location>
        <begin position="37"/>
        <end position="114"/>
    </location>
</feature>
<dbReference type="SUPFAM" id="SSF54928">
    <property type="entry name" value="RNA-binding domain, RBD"/>
    <property type="match status" value="1"/>
</dbReference>
<evidence type="ECO:0000313" key="3">
    <source>
        <dbReference type="EMBL" id="GEZ83370.1"/>
    </source>
</evidence>
<dbReference type="AlphaFoldDB" id="A0A699ITC2"/>
<dbReference type="InterPro" id="IPR012677">
    <property type="entry name" value="Nucleotide-bd_a/b_plait_sf"/>
</dbReference>
<dbReference type="InterPro" id="IPR035979">
    <property type="entry name" value="RBD_domain_sf"/>
</dbReference>
<evidence type="ECO:0000256" key="1">
    <source>
        <dbReference type="PROSITE-ProRule" id="PRU00176"/>
    </source>
</evidence>
<gene>
    <name evidence="3" type="ORF">Tci_555343</name>
</gene>
<dbReference type="Gene3D" id="3.30.70.330">
    <property type="match status" value="1"/>
</dbReference>
<evidence type="ECO:0000259" key="2">
    <source>
        <dbReference type="PROSITE" id="PS50102"/>
    </source>
</evidence>
<organism evidence="3">
    <name type="scientific">Tanacetum cinerariifolium</name>
    <name type="common">Dalmatian daisy</name>
    <name type="synonym">Chrysanthemum cinerariifolium</name>
    <dbReference type="NCBI Taxonomy" id="118510"/>
    <lineage>
        <taxon>Eukaryota</taxon>
        <taxon>Viridiplantae</taxon>
        <taxon>Streptophyta</taxon>
        <taxon>Embryophyta</taxon>
        <taxon>Tracheophyta</taxon>
        <taxon>Spermatophyta</taxon>
        <taxon>Magnoliopsida</taxon>
        <taxon>eudicotyledons</taxon>
        <taxon>Gunneridae</taxon>
        <taxon>Pentapetalae</taxon>
        <taxon>asterids</taxon>
        <taxon>campanulids</taxon>
        <taxon>Asterales</taxon>
        <taxon>Asteraceae</taxon>
        <taxon>Asteroideae</taxon>
        <taxon>Anthemideae</taxon>
        <taxon>Anthemidinae</taxon>
        <taxon>Tanacetum</taxon>
    </lineage>
</organism>
<protein>
    <submittedName>
        <fullName evidence="3">Transposon TX1</fullName>
    </submittedName>
</protein>